<evidence type="ECO:0000259" key="3">
    <source>
        <dbReference type="Pfam" id="PF00501"/>
    </source>
</evidence>
<dbReference type="Pfam" id="PF13193">
    <property type="entry name" value="AMP-binding_C"/>
    <property type="match status" value="1"/>
</dbReference>
<evidence type="ECO:0000256" key="2">
    <source>
        <dbReference type="ARBA" id="ARBA00022598"/>
    </source>
</evidence>
<dbReference type="PROSITE" id="PS00455">
    <property type="entry name" value="AMP_BINDING"/>
    <property type="match status" value="1"/>
</dbReference>
<proteinExistence type="inferred from homology"/>
<evidence type="ECO:0000313" key="6">
    <source>
        <dbReference type="Proteomes" id="UP000326287"/>
    </source>
</evidence>
<dbReference type="Proteomes" id="UP000326287">
    <property type="component" value="Chromosome"/>
</dbReference>
<dbReference type="InterPro" id="IPR045851">
    <property type="entry name" value="AMP-bd_C_sf"/>
</dbReference>
<accession>A0A5P9NKN9</accession>
<dbReference type="FunFam" id="3.30.300.30:FF:000008">
    <property type="entry name" value="2,3-dihydroxybenzoate-AMP ligase"/>
    <property type="match status" value="1"/>
</dbReference>
<dbReference type="Gene3D" id="3.30.300.30">
    <property type="match status" value="1"/>
</dbReference>
<organism evidence="5 6">
    <name type="scientific">Halioglobus maricola</name>
    <dbReference type="NCBI Taxonomy" id="2601894"/>
    <lineage>
        <taxon>Bacteria</taxon>
        <taxon>Pseudomonadati</taxon>
        <taxon>Pseudomonadota</taxon>
        <taxon>Gammaproteobacteria</taxon>
        <taxon>Cellvibrionales</taxon>
        <taxon>Halieaceae</taxon>
        <taxon>Halioglobus</taxon>
    </lineage>
</organism>
<evidence type="ECO:0000256" key="1">
    <source>
        <dbReference type="ARBA" id="ARBA00006432"/>
    </source>
</evidence>
<comment type="similarity">
    <text evidence="1">Belongs to the ATP-dependent AMP-binding enzyme family.</text>
</comment>
<dbReference type="Gene3D" id="3.40.50.12780">
    <property type="entry name" value="N-terminal domain of ligase-like"/>
    <property type="match status" value="1"/>
</dbReference>
<gene>
    <name evidence="5" type="ORF">EY643_09125</name>
</gene>
<dbReference type="Pfam" id="PF00501">
    <property type="entry name" value="AMP-binding"/>
    <property type="match status" value="1"/>
</dbReference>
<name>A0A5P9NKN9_9GAMM</name>
<feature type="domain" description="AMP-dependent synthetase/ligase" evidence="3">
    <location>
        <begin position="11"/>
        <end position="375"/>
    </location>
</feature>
<dbReference type="KEGG" id="halc:EY643_09125"/>
<dbReference type="InterPro" id="IPR050237">
    <property type="entry name" value="ATP-dep_AMP-bd_enzyme"/>
</dbReference>
<protein>
    <submittedName>
        <fullName evidence="5">Long-chain-fatty-acid--CoA ligase</fullName>
    </submittedName>
</protein>
<dbReference type="PANTHER" id="PTHR43767">
    <property type="entry name" value="LONG-CHAIN-FATTY-ACID--COA LIGASE"/>
    <property type="match status" value="1"/>
</dbReference>
<dbReference type="PANTHER" id="PTHR43767:SF1">
    <property type="entry name" value="NONRIBOSOMAL PEPTIDE SYNTHASE PES1 (EUROFUNG)-RELATED"/>
    <property type="match status" value="1"/>
</dbReference>
<sequence length="516" mass="55999">MHDNIGQFLSKRAAITPQREAFVEWERGRRFTFAQLNERSNRIANTLLAKGIAPGDRVATLLKNGIEFVESYFAIAKIGAVMVPVNWRLVATEIHFILEDSGAAALIFDADFDDSIATLQTVQPSLPCLHWIRCGSELADLPCDDYDTLLAAANPAEPHIGAGDDDNLFIMYTSGTTGHPKGAVHSHTGMIWSQFTSMSTSDMRGDDRFLLPLPMFHVGCLNPVSLLVHRGGTGVIMRDLDMGQMFRCIDAQKVSIFMAVPALLQFMLNAPERAECDISSVRWIATGAAPVPTSLLDAWAALGISIHQAYGLTESCGPGTLLLPDDAAEHVGSCGRAQMHTEIKIVDAHGNTVAMGSGEAGELVLSGRHMMKGYWNRPEATAEALRDGWLYTGDIATWDAEGFVTICDRKKDMIISGGENIYPAELENVLAACPDVQEAAVIGVASEKWGETPLALVVPAPGTSPDSDSLRAWCREHLAGYKVPQLYECVDALPRNPSGKLLKPQLRKEYPGPAPF</sequence>
<dbReference type="InterPro" id="IPR000873">
    <property type="entry name" value="AMP-dep_synth/lig_dom"/>
</dbReference>
<dbReference type="OrthoDB" id="9047442at2"/>
<dbReference type="CDD" id="cd17631">
    <property type="entry name" value="FACL_FadD13-like"/>
    <property type="match status" value="1"/>
</dbReference>
<feature type="domain" description="AMP-binding enzyme C-terminal" evidence="4">
    <location>
        <begin position="425"/>
        <end position="500"/>
    </location>
</feature>
<dbReference type="AlphaFoldDB" id="A0A5P9NKN9"/>
<dbReference type="RefSeq" id="WP_152661911.1">
    <property type="nucleotide sequence ID" value="NZ_CP036422.1"/>
</dbReference>
<evidence type="ECO:0000259" key="4">
    <source>
        <dbReference type="Pfam" id="PF13193"/>
    </source>
</evidence>
<keyword evidence="2 5" id="KW-0436">Ligase</keyword>
<dbReference type="InterPro" id="IPR042099">
    <property type="entry name" value="ANL_N_sf"/>
</dbReference>
<dbReference type="InterPro" id="IPR025110">
    <property type="entry name" value="AMP-bd_C"/>
</dbReference>
<dbReference type="InterPro" id="IPR020845">
    <property type="entry name" value="AMP-binding_CS"/>
</dbReference>
<reference evidence="5 6" key="1">
    <citation type="submission" date="2019-02" db="EMBL/GenBank/DDBJ databases">
        <authorList>
            <person name="Li S.-H."/>
        </authorList>
    </citation>
    <scope>NUCLEOTIDE SEQUENCE [LARGE SCALE GENOMIC DNA]</scope>
    <source>
        <strain evidence="5 6">IMCC14385</strain>
    </source>
</reference>
<dbReference type="GO" id="GO:0016878">
    <property type="term" value="F:acid-thiol ligase activity"/>
    <property type="evidence" value="ECO:0007669"/>
    <property type="project" value="UniProtKB-ARBA"/>
</dbReference>
<dbReference type="EMBL" id="CP036422">
    <property type="protein sequence ID" value="QFU75804.1"/>
    <property type="molecule type" value="Genomic_DNA"/>
</dbReference>
<keyword evidence="6" id="KW-1185">Reference proteome</keyword>
<evidence type="ECO:0000313" key="5">
    <source>
        <dbReference type="EMBL" id="QFU75804.1"/>
    </source>
</evidence>
<dbReference type="SUPFAM" id="SSF56801">
    <property type="entry name" value="Acetyl-CoA synthetase-like"/>
    <property type="match status" value="1"/>
</dbReference>
<dbReference type="NCBIfam" id="NF004837">
    <property type="entry name" value="PRK06187.1"/>
    <property type="match status" value="1"/>
</dbReference>